<dbReference type="RefSeq" id="WP_040750793.1">
    <property type="nucleotide sequence ID" value="NZ_JACHIT010000002.1"/>
</dbReference>
<protein>
    <submittedName>
        <fullName evidence="3">DNA-binding PadR family transcriptional regulator</fullName>
    </submittedName>
</protein>
<evidence type="ECO:0000313" key="4">
    <source>
        <dbReference type="Proteomes" id="UP000540412"/>
    </source>
</evidence>
<dbReference type="InterPro" id="IPR036388">
    <property type="entry name" value="WH-like_DNA-bd_sf"/>
</dbReference>
<dbReference type="Pfam" id="PF10400">
    <property type="entry name" value="Vir_act_alpha_C"/>
    <property type="match status" value="1"/>
</dbReference>
<dbReference type="SUPFAM" id="SSF46785">
    <property type="entry name" value="Winged helix' DNA-binding domain"/>
    <property type="match status" value="1"/>
</dbReference>
<evidence type="ECO:0000313" key="3">
    <source>
        <dbReference type="EMBL" id="MBB5918293.1"/>
    </source>
</evidence>
<dbReference type="AlphaFoldDB" id="A0A7W9PMM4"/>
<reference evidence="3 4" key="1">
    <citation type="submission" date="2020-08" db="EMBL/GenBank/DDBJ databases">
        <title>Sequencing the genomes of 1000 actinobacteria strains.</title>
        <authorList>
            <person name="Klenk H.-P."/>
        </authorList>
    </citation>
    <scope>NUCLEOTIDE SEQUENCE [LARGE SCALE GENOMIC DNA]</scope>
    <source>
        <strain evidence="3 4">DSM 43582</strain>
    </source>
</reference>
<dbReference type="InterPro" id="IPR018309">
    <property type="entry name" value="Tscrpt_reg_PadR_C"/>
</dbReference>
<gene>
    <name evidence="3" type="ORF">BJY24_007205</name>
</gene>
<proteinExistence type="predicted"/>
<evidence type="ECO:0000259" key="2">
    <source>
        <dbReference type="Pfam" id="PF10400"/>
    </source>
</evidence>
<dbReference type="InterPro" id="IPR005149">
    <property type="entry name" value="Tscrpt_reg_PadR_N"/>
</dbReference>
<name>A0A7W9PMM4_9NOCA</name>
<dbReference type="GO" id="GO:0003677">
    <property type="term" value="F:DNA binding"/>
    <property type="evidence" value="ECO:0007669"/>
    <property type="project" value="UniProtKB-KW"/>
</dbReference>
<feature type="domain" description="Transcription regulator PadR C-terminal" evidence="2">
    <location>
        <begin position="90"/>
        <end position="168"/>
    </location>
</feature>
<dbReference type="Gene3D" id="1.10.10.10">
    <property type="entry name" value="Winged helix-like DNA-binding domain superfamily/Winged helix DNA-binding domain"/>
    <property type="match status" value="1"/>
</dbReference>
<dbReference type="Proteomes" id="UP000540412">
    <property type="component" value="Unassembled WGS sequence"/>
</dbReference>
<dbReference type="InterPro" id="IPR036390">
    <property type="entry name" value="WH_DNA-bd_sf"/>
</dbReference>
<feature type="domain" description="Transcription regulator PadR N-terminal" evidence="1">
    <location>
        <begin position="7"/>
        <end position="78"/>
    </location>
</feature>
<organism evidence="3 4">
    <name type="scientific">Nocardia transvalensis</name>
    <dbReference type="NCBI Taxonomy" id="37333"/>
    <lineage>
        <taxon>Bacteria</taxon>
        <taxon>Bacillati</taxon>
        <taxon>Actinomycetota</taxon>
        <taxon>Actinomycetes</taxon>
        <taxon>Mycobacteriales</taxon>
        <taxon>Nocardiaceae</taxon>
        <taxon>Nocardia</taxon>
    </lineage>
</organism>
<comment type="caution">
    <text evidence="3">The sequence shown here is derived from an EMBL/GenBank/DDBJ whole genome shotgun (WGS) entry which is preliminary data.</text>
</comment>
<keyword evidence="4" id="KW-1185">Reference proteome</keyword>
<dbReference type="EMBL" id="JACHIT010000002">
    <property type="protein sequence ID" value="MBB5918293.1"/>
    <property type="molecule type" value="Genomic_DNA"/>
</dbReference>
<evidence type="ECO:0000259" key="1">
    <source>
        <dbReference type="Pfam" id="PF03551"/>
    </source>
</evidence>
<dbReference type="PANTHER" id="PTHR43252:SF6">
    <property type="entry name" value="NEGATIVE TRANSCRIPTION REGULATOR PADR"/>
    <property type="match status" value="1"/>
</dbReference>
<dbReference type="PANTHER" id="PTHR43252">
    <property type="entry name" value="TRANSCRIPTIONAL REGULATOR YQJI"/>
    <property type="match status" value="1"/>
</dbReference>
<dbReference type="Pfam" id="PF03551">
    <property type="entry name" value="PadR"/>
    <property type="match status" value="1"/>
</dbReference>
<sequence>MSIRYALLGLLRDRPATGYDLTQRFAEGIGRYAWSAKHSQIYPELRKLTDEGLIEVVEEGSRGKRVYALTGPGHTELRGWLLRGPEPGTVRNPVLLWMFLVGRLDPADATRALEGVEKHAVDMLAELTETYESLTADGEDSPAGAYAAKFGVFSYESVRDWARWALAEQRKRQE</sequence>
<accession>A0A7W9PMM4</accession>
<keyword evidence="3" id="KW-0238">DNA-binding</keyword>